<reference evidence="6" key="1">
    <citation type="journal article" date="2011" name="PLoS Biol.">
        <title>Gene gain and loss during evolution of obligate parasitism in the white rust pathogen of Arabidopsis thaliana.</title>
        <authorList>
            <person name="Kemen E."/>
            <person name="Gardiner A."/>
            <person name="Schultz-Larsen T."/>
            <person name="Kemen A.C."/>
            <person name="Balmuth A.L."/>
            <person name="Robert-Seilaniantz A."/>
            <person name="Bailey K."/>
            <person name="Holub E."/>
            <person name="Studholme D.J."/>
            <person name="Maclean D."/>
            <person name="Jones J.D."/>
        </authorList>
    </citation>
    <scope>NUCLEOTIDE SEQUENCE</scope>
</reference>
<dbReference type="GO" id="GO:0006457">
    <property type="term" value="P:protein folding"/>
    <property type="evidence" value="ECO:0007669"/>
    <property type="project" value="InterPro"/>
</dbReference>
<reference evidence="6" key="2">
    <citation type="submission" date="2011-02" db="EMBL/GenBank/DDBJ databases">
        <authorList>
            <person name="MacLean D."/>
        </authorList>
    </citation>
    <scope>NUCLEOTIDE SEQUENCE</scope>
</reference>
<evidence type="ECO:0000256" key="1">
    <source>
        <dbReference type="ARBA" id="ARBA00000971"/>
    </source>
</evidence>
<dbReference type="InterPro" id="IPR029000">
    <property type="entry name" value="Cyclophilin-like_dom_sf"/>
</dbReference>
<dbReference type="EC" id="5.2.1.8" evidence="2"/>
<dbReference type="EMBL" id="FR824049">
    <property type="protein sequence ID" value="CCA14567.1"/>
    <property type="molecule type" value="Genomic_DNA"/>
</dbReference>
<dbReference type="PANTHER" id="PTHR11071:SF552">
    <property type="entry name" value="PEPTIDYL-PROLYL CIS-TRANS ISOMERASE CYP26-1"/>
    <property type="match status" value="1"/>
</dbReference>
<keyword evidence="4" id="KW-0413">Isomerase</keyword>
<protein>
    <recommendedName>
        <fullName evidence="2">peptidylprolyl isomerase</fullName>
        <ecNumber evidence="2">5.2.1.8</ecNumber>
    </recommendedName>
</protein>
<name>F0W0J5_9STRA</name>
<dbReference type="FunFam" id="2.40.100.10:FF:000013">
    <property type="entry name" value="Peptidyl-prolyl cis-trans isomerase"/>
    <property type="match status" value="1"/>
</dbReference>
<evidence type="ECO:0000259" key="5">
    <source>
        <dbReference type="PROSITE" id="PS50072"/>
    </source>
</evidence>
<dbReference type="PROSITE" id="PS00170">
    <property type="entry name" value="CSA_PPIASE_1"/>
    <property type="match status" value="1"/>
</dbReference>
<dbReference type="SUPFAM" id="SSF50891">
    <property type="entry name" value="Cyclophilin-like"/>
    <property type="match status" value="1"/>
</dbReference>
<dbReference type="InterPro" id="IPR020892">
    <property type="entry name" value="Cyclophilin-type_PPIase_CS"/>
</dbReference>
<dbReference type="Gene3D" id="2.40.100.10">
    <property type="entry name" value="Cyclophilin-like"/>
    <property type="match status" value="1"/>
</dbReference>
<dbReference type="GO" id="GO:0003755">
    <property type="term" value="F:peptidyl-prolyl cis-trans isomerase activity"/>
    <property type="evidence" value="ECO:0007669"/>
    <property type="project" value="UniProtKB-KW"/>
</dbReference>
<feature type="domain" description="PPIase cyclophilin-type" evidence="5">
    <location>
        <begin position="7"/>
        <end position="172"/>
    </location>
</feature>
<evidence type="ECO:0000313" key="6">
    <source>
        <dbReference type="EMBL" id="CCA14567.1"/>
    </source>
</evidence>
<dbReference type="GO" id="GO:0016018">
    <property type="term" value="F:cyclosporin A binding"/>
    <property type="evidence" value="ECO:0007669"/>
    <property type="project" value="TreeGrafter"/>
</dbReference>
<dbReference type="Pfam" id="PF00160">
    <property type="entry name" value="Pro_isomerase"/>
    <property type="match status" value="1"/>
</dbReference>
<dbReference type="PANTHER" id="PTHR11071">
    <property type="entry name" value="PEPTIDYL-PROLYL CIS-TRANS ISOMERASE"/>
    <property type="match status" value="1"/>
</dbReference>
<evidence type="ECO:0000256" key="4">
    <source>
        <dbReference type="ARBA" id="ARBA00023235"/>
    </source>
</evidence>
<sequence length="1009" mass="114020">MSNPTVFFDISIDGKAAGRIEFELFADDVPRTAENFRVLCTGEKKELIQGHNKPYHYKGNVFHRIIPGFMCQAGDITKCNGTGGASIYGEKFADENFKKKHTGPGILSMANAGANTNGSQFFICTEKTSWLDGKHVVFGQVTSGLDVVRLMEKKGLSSGATTAKVIIADCGQLKREKLQNEHSEISALELIREFLDQAQLVSDEGNSGNQRFLSLLAIAAKVVSEMNISLTEIENLFPIHYQRLLMDGLAAIKMNELTYNRWIIRSITKQHLTSPFSAESKIAAEEFAAGAQVALSDFIADQRSIAHKLKCLLSDDKSPEANLAWRDLGVYYFTIEEYAIARECFSCADAKSKVFGQLKRERLEGYLLACTSVLGKQKKSSKQWIREAWKAQRWDDIIQKLNEEILTIDCENKEVSVCMDDRRILEEAACRQAQRCAEMSTSTTAEKRTSRMFYSELMVSNIAFNLWNASTFELVFVQDELHHRYSDLLFSELQLEAMEALDDISCSSSGESKTFASLASKMVDLFSLLLKKSTVSEEKKKLGNEPERVQRLYSAIEKLLLSFPALLSLPGTQNLLSQCPSLQLDCLDQDQTIADLFTQELRLQKIARKQQTAQLEARCSLETNQAKDEFYSTLLQYASNANEENTKELLNAIACCMSDHRWNLLREWEDRVRNTIEKVPMIVRMKLRLAICIGDLAELVASIPESLEKSTQPFENADQILDPTRTRTLFSATLSAQKNLSVDRTDQPGLTWDDILDEISHSLLQQVVDIAAGLLSRCLVRYKSRTMFDLTPFGDLALVVAFANSATDQEETKEFRQDAAKLLQSGVSKLVERSPNNYQWHLARANLLLNPISSHLESDPRAALCDYVLAASVATNFFSDSRPVTAVIDHVYLVKLSQCLVQLDNIVAAAVIYQYFAPEEVKYGLQLLSQASHNCDEKYFQYFWELSYLEVLMQINANPARYNQRAVKLLTNLVQTPELNTCNSETVFETLKDRMLRCYFRHLCRRYLV</sequence>
<gene>
    <name evidence="6" type="primary">AlNc14C4G637</name>
    <name evidence="6" type="ORF">ALNC14_007100</name>
</gene>
<dbReference type="InterPro" id="IPR002130">
    <property type="entry name" value="Cyclophilin-type_PPIase_dom"/>
</dbReference>
<dbReference type="PRINTS" id="PR00153">
    <property type="entry name" value="CSAPPISMRASE"/>
</dbReference>
<proteinExistence type="predicted"/>
<dbReference type="CDD" id="cd01926">
    <property type="entry name" value="cyclophilin_ABH_like"/>
    <property type="match status" value="1"/>
</dbReference>
<evidence type="ECO:0000256" key="3">
    <source>
        <dbReference type="ARBA" id="ARBA00023110"/>
    </source>
</evidence>
<keyword evidence="3" id="KW-0697">Rotamase</keyword>
<dbReference type="HOGENOM" id="CLU_298169_0_0_1"/>
<comment type="catalytic activity">
    <reaction evidence="1">
        <text>[protein]-peptidylproline (omega=180) = [protein]-peptidylproline (omega=0)</text>
        <dbReference type="Rhea" id="RHEA:16237"/>
        <dbReference type="Rhea" id="RHEA-COMP:10747"/>
        <dbReference type="Rhea" id="RHEA-COMP:10748"/>
        <dbReference type="ChEBI" id="CHEBI:83833"/>
        <dbReference type="ChEBI" id="CHEBI:83834"/>
        <dbReference type="EC" id="5.2.1.8"/>
    </reaction>
</comment>
<evidence type="ECO:0000256" key="2">
    <source>
        <dbReference type="ARBA" id="ARBA00013194"/>
    </source>
</evidence>
<dbReference type="GO" id="GO:0005737">
    <property type="term" value="C:cytoplasm"/>
    <property type="evidence" value="ECO:0007669"/>
    <property type="project" value="TreeGrafter"/>
</dbReference>
<accession>F0W0J5</accession>
<dbReference type="AlphaFoldDB" id="F0W0J5"/>
<organism evidence="6">
    <name type="scientific">Albugo laibachii Nc14</name>
    <dbReference type="NCBI Taxonomy" id="890382"/>
    <lineage>
        <taxon>Eukaryota</taxon>
        <taxon>Sar</taxon>
        <taxon>Stramenopiles</taxon>
        <taxon>Oomycota</taxon>
        <taxon>Peronosporomycetes</taxon>
        <taxon>Albuginales</taxon>
        <taxon>Albuginaceae</taxon>
        <taxon>Albugo</taxon>
    </lineage>
</organism>
<dbReference type="PROSITE" id="PS50072">
    <property type="entry name" value="CSA_PPIASE_2"/>
    <property type="match status" value="1"/>
</dbReference>